<gene>
    <name evidence="1" type="ordered locus">Cycma_1742</name>
</gene>
<name>G0IVV1_CYCMS</name>
<evidence type="ECO:0000313" key="1">
    <source>
        <dbReference type="EMBL" id="AEL25496.1"/>
    </source>
</evidence>
<dbReference type="Proteomes" id="UP000001635">
    <property type="component" value="Chromosome"/>
</dbReference>
<dbReference type="STRING" id="880070.Cycma_1742"/>
<dbReference type="EMBL" id="CP002955">
    <property type="protein sequence ID" value="AEL25496.1"/>
    <property type="molecule type" value="Genomic_DNA"/>
</dbReference>
<protein>
    <submittedName>
        <fullName evidence="1">Uncharacterized protein</fullName>
    </submittedName>
</protein>
<dbReference type="HOGENOM" id="CLU_2616101_0_0_10"/>
<sequence length="78" mass="9216">MDWLFFIAEFLKPKQRTSIEKLCQLFISKGKNCQAARQFDLTYTDVNAESLYCNYSTNNLKTINYDNYSNSIQRTDKI</sequence>
<evidence type="ECO:0000313" key="2">
    <source>
        <dbReference type="Proteomes" id="UP000001635"/>
    </source>
</evidence>
<dbReference type="AlphaFoldDB" id="G0IVV1"/>
<proteinExistence type="predicted"/>
<keyword evidence="2" id="KW-1185">Reference proteome</keyword>
<organism evidence="1 2">
    <name type="scientific">Cyclobacterium marinum (strain ATCC 25205 / DSM 745 / LMG 13164 / NCIMB 1802)</name>
    <name type="common">Flectobacillus marinus</name>
    <dbReference type="NCBI Taxonomy" id="880070"/>
    <lineage>
        <taxon>Bacteria</taxon>
        <taxon>Pseudomonadati</taxon>
        <taxon>Bacteroidota</taxon>
        <taxon>Cytophagia</taxon>
        <taxon>Cytophagales</taxon>
        <taxon>Cyclobacteriaceae</taxon>
        <taxon>Cyclobacterium</taxon>
    </lineage>
</organism>
<dbReference type="KEGG" id="cmr:Cycma_1742"/>
<reference evidence="2" key="1">
    <citation type="submission" date="2011-07" db="EMBL/GenBank/DDBJ databases">
        <title>The complete genome of Cyclobacterium marinum DSM 745.</title>
        <authorList>
            <person name="Lucas S."/>
            <person name="Han J."/>
            <person name="Lapidus A."/>
            <person name="Bruce D."/>
            <person name="Goodwin L."/>
            <person name="Pitluck S."/>
            <person name="Peters L."/>
            <person name="Kyrpides N."/>
            <person name="Mavromatis K."/>
            <person name="Ivanova N."/>
            <person name="Ovchinnikova G."/>
            <person name="Chertkov O."/>
            <person name="Detter J.C."/>
            <person name="Tapia R."/>
            <person name="Han C."/>
            <person name="Land M."/>
            <person name="Hauser L."/>
            <person name="Markowitz V."/>
            <person name="Cheng J.-F."/>
            <person name="Hugenholtz P."/>
            <person name="Woyke T."/>
            <person name="Wu D."/>
            <person name="Tindall B."/>
            <person name="Schuetze A."/>
            <person name="Brambilla E."/>
            <person name="Klenk H.-P."/>
            <person name="Eisen J.A."/>
        </authorList>
    </citation>
    <scope>NUCLEOTIDE SEQUENCE [LARGE SCALE GENOMIC DNA]</scope>
    <source>
        <strain evidence="2">ATCC 25205 / DSM 745 / LMG 13164 / NCIMB 1802</strain>
    </source>
</reference>
<accession>G0IVV1</accession>